<proteinExistence type="predicted"/>
<dbReference type="EMBL" id="PDEM01000009">
    <property type="protein sequence ID" value="PHZ85852.1"/>
    <property type="molecule type" value="Genomic_DNA"/>
</dbReference>
<gene>
    <name evidence="2" type="ORF">CRD36_04015</name>
</gene>
<keyword evidence="3" id="KW-1185">Reference proteome</keyword>
<evidence type="ECO:0000313" key="3">
    <source>
        <dbReference type="Proteomes" id="UP000229730"/>
    </source>
</evidence>
<dbReference type="RefSeq" id="WP_099471437.1">
    <property type="nucleotide sequence ID" value="NZ_CP041025.1"/>
</dbReference>
<feature type="compositionally biased region" description="Polar residues" evidence="1">
    <location>
        <begin position="21"/>
        <end position="45"/>
    </location>
</feature>
<dbReference type="Proteomes" id="UP000229730">
    <property type="component" value="Unassembled WGS sequence"/>
</dbReference>
<name>A0A2G4YU37_9PROT</name>
<sequence>MSVNIVQNEVRDFSGNEVLKPTSQDNLSVSENKSDQKSSGTTAQSAAGDRVSVSEVWEKAARDFDVRHATPRDIIALSRTLYKAAAITYDDHINLSFQPEDNADTPTESKPFSHDRKDYISVWQNKLDNVVRSGGDRTQIEESQRIQAILIYVDSLKG</sequence>
<reference evidence="2 3" key="1">
    <citation type="submission" date="2017-10" db="EMBL/GenBank/DDBJ databases">
        <title>Frigbacter circumglobatus gen. nov. sp. nov., isolated from sediment cultured in situ.</title>
        <authorList>
            <person name="Zhao Z."/>
        </authorList>
    </citation>
    <scope>NUCLEOTIDE SEQUENCE [LARGE SCALE GENOMIC DNA]</scope>
    <source>
        <strain evidence="2 3">ZYL</strain>
    </source>
</reference>
<dbReference type="OrthoDB" id="8454604at2"/>
<organism evidence="2 3">
    <name type="scientific">Paremcibacter congregatus</name>
    <dbReference type="NCBI Taxonomy" id="2043170"/>
    <lineage>
        <taxon>Bacteria</taxon>
        <taxon>Pseudomonadati</taxon>
        <taxon>Pseudomonadota</taxon>
        <taxon>Alphaproteobacteria</taxon>
        <taxon>Emcibacterales</taxon>
        <taxon>Emcibacteraceae</taxon>
        <taxon>Paremcibacter</taxon>
    </lineage>
</organism>
<accession>A0A2G4YU37</accession>
<evidence type="ECO:0000256" key="1">
    <source>
        <dbReference type="SAM" id="MobiDB-lite"/>
    </source>
</evidence>
<dbReference type="InParanoid" id="A0A2G4YU37"/>
<feature type="region of interest" description="Disordered" evidence="1">
    <location>
        <begin position="13"/>
        <end position="52"/>
    </location>
</feature>
<evidence type="ECO:0000313" key="2">
    <source>
        <dbReference type="EMBL" id="PHZ85852.1"/>
    </source>
</evidence>
<dbReference type="AlphaFoldDB" id="A0A2G4YU37"/>
<comment type="caution">
    <text evidence="2">The sequence shown here is derived from an EMBL/GenBank/DDBJ whole genome shotgun (WGS) entry which is preliminary data.</text>
</comment>
<protein>
    <submittedName>
        <fullName evidence="2">Uncharacterized protein</fullName>
    </submittedName>
</protein>